<gene>
    <name evidence="1" type="ORF">MtrunA17_Chr4g0009311</name>
</gene>
<proteinExistence type="predicted"/>
<comment type="caution">
    <text evidence="1">The sequence shown here is derived from an EMBL/GenBank/DDBJ whole genome shotgun (WGS) entry which is preliminary data.</text>
</comment>
<protein>
    <submittedName>
        <fullName evidence="1">Uncharacterized protein</fullName>
    </submittedName>
</protein>
<dbReference type="Gramene" id="rna21057">
    <property type="protein sequence ID" value="RHN59070.1"/>
    <property type="gene ID" value="gene21057"/>
</dbReference>
<reference evidence="1" key="1">
    <citation type="journal article" date="2018" name="Nat. Plants">
        <title>Whole-genome landscape of Medicago truncatula symbiotic genes.</title>
        <authorList>
            <person name="Pecrix Y."/>
            <person name="Gamas P."/>
            <person name="Carrere S."/>
        </authorList>
    </citation>
    <scope>NUCLEOTIDE SEQUENCE</scope>
    <source>
        <tissue evidence="1">Leaves</tissue>
    </source>
</reference>
<name>A0A396I0C9_MEDTR</name>
<dbReference type="EMBL" id="PSQE01000004">
    <property type="protein sequence ID" value="RHN59070.1"/>
    <property type="molecule type" value="Genomic_DNA"/>
</dbReference>
<accession>A0A396I0C9</accession>
<sequence>MAGDEETSLPAKGVRDCNCNLCCGIHRYSNHSSLKPFTRIRRKEELIGPWLRRANALGLRAFRRHRSITYFAATGQSPDAVGLKTSALQDTTALLTNTAREIARAQGAQEQLLDAQRNNNTTLKYMCIWELS</sequence>
<evidence type="ECO:0000313" key="1">
    <source>
        <dbReference type="EMBL" id="RHN59070.1"/>
    </source>
</evidence>
<organism evidence="1">
    <name type="scientific">Medicago truncatula</name>
    <name type="common">Barrel medic</name>
    <name type="synonym">Medicago tribuloides</name>
    <dbReference type="NCBI Taxonomy" id="3880"/>
    <lineage>
        <taxon>Eukaryota</taxon>
        <taxon>Viridiplantae</taxon>
        <taxon>Streptophyta</taxon>
        <taxon>Embryophyta</taxon>
        <taxon>Tracheophyta</taxon>
        <taxon>Spermatophyta</taxon>
        <taxon>Magnoliopsida</taxon>
        <taxon>eudicotyledons</taxon>
        <taxon>Gunneridae</taxon>
        <taxon>Pentapetalae</taxon>
        <taxon>rosids</taxon>
        <taxon>fabids</taxon>
        <taxon>Fabales</taxon>
        <taxon>Fabaceae</taxon>
        <taxon>Papilionoideae</taxon>
        <taxon>50 kb inversion clade</taxon>
        <taxon>NPAAA clade</taxon>
        <taxon>Hologalegina</taxon>
        <taxon>IRL clade</taxon>
        <taxon>Trifolieae</taxon>
        <taxon>Medicago</taxon>
    </lineage>
</organism>
<dbReference type="AlphaFoldDB" id="A0A396I0C9"/>
<dbReference type="Proteomes" id="UP000265566">
    <property type="component" value="Chromosome 4"/>
</dbReference>